<dbReference type="PANTHER" id="PTHR40036">
    <property type="entry name" value="MACROCIN O-METHYLTRANSFERASE"/>
    <property type="match status" value="1"/>
</dbReference>
<name>A0A5C8F7Y3_9SPIR</name>
<evidence type="ECO:0000313" key="1">
    <source>
        <dbReference type="EMBL" id="TXJ45524.1"/>
    </source>
</evidence>
<dbReference type="GO" id="GO:0032259">
    <property type="term" value="P:methylation"/>
    <property type="evidence" value="ECO:0007669"/>
    <property type="project" value="UniProtKB-KW"/>
</dbReference>
<sequence>MDKKVIDNIVWYIPFRKLRNAVREYLNEHVKLLGENIRLSSEQIRLLNNLPDKNYKYDFQTYRSKILELVHKESTKESIKYICENGSNSIIFRDRREMFKFVFEEHVKTNDYKDKLFLEFGVFEGWSINVCSSLIPEVKFYGFDSFEGLPETWNSRFFKGSFDVKGNLPKVNDNVSLIKGYFNETLPKFLEEHKEKAAFIHIDCDLYSSTKTVFDNIYDRIVPNTVIQFDEYYNYPGWRNHEFKAFQEFCKKYNVEYEYIATGCSTIVTVVIKSIKN</sequence>
<dbReference type="InterPro" id="IPR029063">
    <property type="entry name" value="SAM-dependent_MTases_sf"/>
</dbReference>
<gene>
    <name evidence="1" type="ORF">EPJ70_03800</name>
</gene>
<dbReference type="Gene3D" id="3.40.50.150">
    <property type="entry name" value="Vaccinia Virus protein VP39"/>
    <property type="match status" value="1"/>
</dbReference>
<accession>A0A5C8F7Y3</accession>
<protein>
    <submittedName>
        <fullName evidence="1">Class I SAM-dependent methyltransferase</fullName>
    </submittedName>
</protein>
<reference evidence="1 2" key="1">
    <citation type="journal article" date="1992" name="Lakartidningen">
        <title>[Penicillin V and not amoxicillin is the first choice preparation in acute otitis].</title>
        <authorList>
            <person name="Kamme C."/>
            <person name="Lundgren K."/>
            <person name="Prellner K."/>
        </authorList>
    </citation>
    <scope>NUCLEOTIDE SEQUENCE [LARGE SCALE GENOMIC DNA]</scope>
    <source>
        <strain evidence="1 2">PC3714II</strain>
    </source>
</reference>
<dbReference type="EMBL" id="SAYG01000006">
    <property type="protein sequence ID" value="TXJ45524.1"/>
    <property type="molecule type" value="Genomic_DNA"/>
</dbReference>
<dbReference type="GO" id="GO:0008168">
    <property type="term" value="F:methyltransferase activity"/>
    <property type="evidence" value="ECO:0007669"/>
    <property type="project" value="UniProtKB-KW"/>
</dbReference>
<dbReference type="InterPro" id="IPR008884">
    <property type="entry name" value="TylF_MeTrfase"/>
</dbReference>
<keyword evidence="1" id="KW-0489">Methyltransferase</keyword>
<dbReference type="Proteomes" id="UP000324574">
    <property type="component" value="Unassembled WGS sequence"/>
</dbReference>
<organism evidence="1 2">
    <name type="scientific">Brachyspira aalborgi</name>
    <dbReference type="NCBI Taxonomy" id="29522"/>
    <lineage>
        <taxon>Bacteria</taxon>
        <taxon>Pseudomonadati</taxon>
        <taxon>Spirochaetota</taxon>
        <taxon>Spirochaetia</taxon>
        <taxon>Brachyspirales</taxon>
        <taxon>Brachyspiraceae</taxon>
        <taxon>Brachyspira</taxon>
    </lineage>
</organism>
<dbReference type="SUPFAM" id="SSF53335">
    <property type="entry name" value="S-adenosyl-L-methionine-dependent methyltransferases"/>
    <property type="match status" value="1"/>
</dbReference>
<dbReference type="PANTHER" id="PTHR40036:SF1">
    <property type="entry name" value="MACROCIN O-METHYLTRANSFERASE"/>
    <property type="match status" value="1"/>
</dbReference>
<dbReference type="RefSeq" id="WP_147526156.1">
    <property type="nucleotide sequence ID" value="NZ_SAYG01000006.1"/>
</dbReference>
<proteinExistence type="predicted"/>
<keyword evidence="1" id="KW-0808">Transferase</keyword>
<dbReference type="Pfam" id="PF13578">
    <property type="entry name" value="Methyltransf_24"/>
    <property type="match status" value="1"/>
</dbReference>
<evidence type="ECO:0000313" key="2">
    <source>
        <dbReference type="Proteomes" id="UP000324574"/>
    </source>
</evidence>
<comment type="caution">
    <text evidence="1">The sequence shown here is derived from an EMBL/GenBank/DDBJ whole genome shotgun (WGS) entry which is preliminary data.</text>
</comment>
<dbReference type="AlphaFoldDB" id="A0A5C8F7Y3"/>